<evidence type="ECO:0000259" key="5">
    <source>
        <dbReference type="PROSITE" id="PS51635"/>
    </source>
</evidence>
<dbReference type="CDD" id="cd07208">
    <property type="entry name" value="Pat_hypo_Ecoli_yjju_like"/>
    <property type="match status" value="1"/>
</dbReference>
<evidence type="ECO:0000313" key="6">
    <source>
        <dbReference type="EMBL" id="MBO8442397.1"/>
    </source>
</evidence>
<reference evidence="6" key="1">
    <citation type="submission" date="2020-10" db="EMBL/GenBank/DDBJ databases">
        <authorList>
            <person name="Gilroy R."/>
        </authorList>
    </citation>
    <scope>NUCLEOTIDE SEQUENCE</scope>
    <source>
        <strain evidence="6">11167</strain>
    </source>
</reference>
<dbReference type="Gene3D" id="3.40.1090.10">
    <property type="entry name" value="Cytosolic phospholipase A2 catalytic domain"/>
    <property type="match status" value="2"/>
</dbReference>
<dbReference type="EMBL" id="JADIMU010000010">
    <property type="protein sequence ID" value="MBO8442397.1"/>
    <property type="molecule type" value="Genomic_DNA"/>
</dbReference>
<evidence type="ECO:0000313" key="7">
    <source>
        <dbReference type="Proteomes" id="UP000823633"/>
    </source>
</evidence>
<comment type="caution">
    <text evidence="4">Lacks conserved residue(s) required for the propagation of feature annotation.</text>
</comment>
<dbReference type="Proteomes" id="UP000823633">
    <property type="component" value="Unassembled WGS sequence"/>
</dbReference>
<comment type="caution">
    <text evidence="6">The sequence shown here is derived from an EMBL/GenBank/DDBJ whole genome shotgun (WGS) entry which is preliminary data.</text>
</comment>
<gene>
    <name evidence="6" type="ORF">IAC42_01350</name>
</gene>
<dbReference type="InterPro" id="IPR016035">
    <property type="entry name" value="Acyl_Trfase/lysoPLipase"/>
</dbReference>
<dbReference type="PROSITE" id="PS51635">
    <property type="entry name" value="PNPLA"/>
    <property type="match status" value="1"/>
</dbReference>
<dbReference type="PANTHER" id="PTHR14226:SF25">
    <property type="entry name" value="PHOSPHOESTERASE"/>
    <property type="match status" value="1"/>
</dbReference>
<proteinExistence type="predicted"/>
<feature type="short sequence motif" description="GXSXG" evidence="4">
    <location>
        <begin position="39"/>
        <end position="43"/>
    </location>
</feature>
<accession>A0A9D9HAI7</accession>
<evidence type="ECO:0000256" key="1">
    <source>
        <dbReference type="ARBA" id="ARBA00022801"/>
    </source>
</evidence>
<organism evidence="6 7">
    <name type="scientific">Candidatus Aphodenecus pullistercoris</name>
    <dbReference type="NCBI Taxonomy" id="2840669"/>
    <lineage>
        <taxon>Bacteria</taxon>
        <taxon>Pseudomonadati</taxon>
        <taxon>Spirochaetota</taxon>
        <taxon>Spirochaetia</taxon>
        <taxon>Spirochaetales</taxon>
        <taxon>Candidatus Aphodenecus</taxon>
    </lineage>
</organism>
<dbReference type="InterPro" id="IPR037483">
    <property type="entry name" value="YjjU-like"/>
</dbReference>
<evidence type="ECO:0000256" key="2">
    <source>
        <dbReference type="ARBA" id="ARBA00022963"/>
    </source>
</evidence>
<dbReference type="InterPro" id="IPR002641">
    <property type="entry name" value="PNPLA_dom"/>
</dbReference>
<keyword evidence="3 4" id="KW-0443">Lipid metabolism</keyword>
<dbReference type="AlphaFoldDB" id="A0A9D9HAI7"/>
<name>A0A9D9HAI7_9SPIR</name>
<keyword evidence="2 4" id="KW-0442">Lipid degradation</keyword>
<dbReference type="GO" id="GO:0016042">
    <property type="term" value="P:lipid catabolic process"/>
    <property type="evidence" value="ECO:0007669"/>
    <property type="project" value="UniProtKB-UniRule"/>
</dbReference>
<sequence>MQVTDVGLVLEGGAMRGMFTSGVLDVWMERDLWIQDCVGISAGAVFGCNYKSRQIGRSVRYNKRFCRNKDYASFRSWLFTGDIYGADFGYRRIPFELDIFDNDAFKANPMDFHVGATNLISGKCDFHTLSDGGEEDLLWLRASASMPLVSRIVEIGGVPYLDGGVADSIPLDYMESVRGHRRNVVVLTQPEGFVKQPNSMLPLMKLRYGRRYPAFVASLADRHNAYNARLEEIRAREREGLCFVIRPPQALEIKAVVHDPDELERVYQIGRRTGESTFEALTTFLRSQPLL</sequence>
<evidence type="ECO:0000256" key="3">
    <source>
        <dbReference type="ARBA" id="ARBA00023098"/>
    </source>
</evidence>
<keyword evidence="1 4" id="KW-0378">Hydrolase</keyword>
<reference evidence="6" key="2">
    <citation type="journal article" date="2021" name="PeerJ">
        <title>Extensive microbial diversity within the chicken gut microbiome revealed by metagenomics and culture.</title>
        <authorList>
            <person name="Gilroy R."/>
            <person name="Ravi A."/>
            <person name="Getino M."/>
            <person name="Pursley I."/>
            <person name="Horton D.L."/>
            <person name="Alikhan N.F."/>
            <person name="Baker D."/>
            <person name="Gharbi K."/>
            <person name="Hall N."/>
            <person name="Watson M."/>
            <person name="Adriaenssens E.M."/>
            <person name="Foster-Nyarko E."/>
            <person name="Jarju S."/>
            <person name="Secka A."/>
            <person name="Antonio M."/>
            <person name="Oren A."/>
            <person name="Chaudhuri R.R."/>
            <person name="La Ragione R."/>
            <person name="Hildebrand F."/>
            <person name="Pallen M.J."/>
        </authorList>
    </citation>
    <scope>NUCLEOTIDE SEQUENCE</scope>
    <source>
        <strain evidence="6">11167</strain>
    </source>
</reference>
<dbReference type="Pfam" id="PF01734">
    <property type="entry name" value="Patatin"/>
    <property type="match status" value="1"/>
</dbReference>
<dbReference type="GO" id="GO:0016787">
    <property type="term" value="F:hydrolase activity"/>
    <property type="evidence" value="ECO:0007669"/>
    <property type="project" value="UniProtKB-UniRule"/>
</dbReference>
<evidence type="ECO:0000256" key="4">
    <source>
        <dbReference type="PROSITE-ProRule" id="PRU01161"/>
    </source>
</evidence>
<protein>
    <submittedName>
        <fullName evidence="6">Patatin family protein</fullName>
    </submittedName>
</protein>
<feature type="domain" description="PNPLA" evidence="5">
    <location>
        <begin position="8"/>
        <end position="175"/>
    </location>
</feature>
<feature type="active site" description="Proton acceptor" evidence="4">
    <location>
        <position position="162"/>
    </location>
</feature>
<dbReference type="Pfam" id="PF19890">
    <property type="entry name" value="DUF6363"/>
    <property type="match status" value="1"/>
</dbReference>
<dbReference type="InterPro" id="IPR050301">
    <property type="entry name" value="NTE"/>
</dbReference>
<dbReference type="InterPro" id="IPR045943">
    <property type="entry name" value="DUF6363"/>
</dbReference>
<feature type="active site" description="Nucleophile" evidence="4">
    <location>
        <position position="41"/>
    </location>
</feature>
<dbReference type="PANTHER" id="PTHR14226">
    <property type="entry name" value="NEUROPATHY TARGET ESTERASE/SWISS CHEESE D.MELANOGASTER"/>
    <property type="match status" value="1"/>
</dbReference>
<feature type="short sequence motif" description="DGA/G" evidence="4">
    <location>
        <begin position="162"/>
        <end position="164"/>
    </location>
</feature>
<dbReference type="SUPFAM" id="SSF52151">
    <property type="entry name" value="FabD/lysophospholipase-like"/>
    <property type="match status" value="1"/>
</dbReference>